<dbReference type="PANTHER" id="PTHR33973:SF4">
    <property type="entry name" value="OS07G0153300 PROTEIN"/>
    <property type="match status" value="1"/>
</dbReference>
<dbReference type="Proteomes" id="UP000799779">
    <property type="component" value="Unassembled WGS sequence"/>
</dbReference>
<dbReference type="InterPro" id="IPR010775">
    <property type="entry name" value="DUF1365"/>
</dbReference>
<dbReference type="AlphaFoldDB" id="A0A6A5X537"/>
<dbReference type="OrthoDB" id="3340520at2759"/>
<gene>
    <name evidence="1" type="ORF">P154DRAFT_479487</name>
</gene>
<accession>A0A6A5X537</accession>
<keyword evidence="2" id="KW-1185">Reference proteome</keyword>
<reference evidence="1" key="1">
    <citation type="journal article" date="2020" name="Stud. Mycol.">
        <title>101 Dothideomycetes genomes: a test case for predicting lifestyles and emergence of pathogens.</title>
        <authorList>
            <person name="Haridas S."/>
            <person name="Albert R."/>
            <person name="Binder M."/>
            <person name="Bloem J."/>
            <person name="Labutti K."/>
            <person name="Salamov A."/>
            <person name="Andreopoulos B."/>
            <person name="Baker S."/>
            <person name="Barry K."/>
            <person name="Bills G."/>
            <person name="Bluhm B."/>
            <person name="Cannon C."/>
            <person name="Castanera R."/>
            <person name="Culley D."/>
            <person name="Daum C."/>
            <person name="Ezra D."/>
            <person name="Gonzalez J."/>
            <person name="Henrissat B."/>
            <person name="Kuo A."/>
            <person name="Liang C."/>
            <person name="Lipzen A."/>
            <person name="Lutzoni F."/>
            <person name="Magnuson J."/>
            <person name="Mondo S."/>
            <person name="Nolan M."/>
            <person name="Ohm R."/>
            <person name="Pangilinan J."/>
            <person name="Park H.-J."/>
            <person name="Ramirez L."/>
            <person name="Alfaro M."/>
            <person name="Sun H."/>
            <person name="Tritt A."/>
            <person name="Yoshinaga Y."/>
            <person name="Zwiers L.-H."/>
            <person name="Turgeon B."/>
            <person name="Goodwin S."/>
            <person name="Spatafora J."/>
            <person name="Crous P."/>
            <person name="Grigoriev I."/>
        </authorList>
    </citation>
    <scope>NUCLEOTIDE SEQUENCE</scope>
    <source>
        <strain evidence="1">CBS 123094</strain>
    </source>
</reference>
<proteinExistence type="predicted"/>
<evidence type="ECO:0000313" key="1">
    <source>
        <dbReference type="EMBL" id="KAF2008052.1"/>
    </source>
</evidence>
<dbReference type="Pfam" id="PF07103">
    <property type="entry name" value="DUF1365"/>
    <property type="match status" value="1"/>
</dbReference>
<protein>
    <submittedName>
        <fullName evidence="1">DUF1365-domain-containing protein</fullName>
    </submittedName>
</protein>
<name>A0A6A5X537_9PLEO</name>
<organism evidence="1 2">
    <name type="scientific">Amniculicola lignicola CBS 123094</name>
    <dbReference type="NCBI Taxonomy" id="1392246"/>
    <lineage>
        <taxon>Eukaryota</taxon>
        <taxon>Fungi</taxon>
        <taxon>Dikarya</taxon>
        <taxon>Ascomycota</taxon>
        <taxon>Pezizomycotina</taxon>
        <taxon>Dothideomycetes</taxon>
        <taxon>Pleosporomycetidae</taxon>
        <taxon>Pleosporales</taxon>
        <taxon>Amniculicolaceae</taxon>
        <taxon>Amniculicola</taxon>
    </lineage>
</organism>
<dbReference type="EMBL" id="ML977556">
    <property type="protein sequence ID" value="KAF2008052.1"/>
    <property type="molecule type" value="Genomic_DNA"/>
</dbReference>
<dbReference type="PANTHER" id="PTHR33973">
    <property type="entry name" value="OS07G0153300 PROTEIN"/>
    <property type="match status" value="1"/>
</dbReference>
<evidence type="ECO:0000313" key="2">
    <source>
        <dbReference type="Proteomes" id="UP000799779"/>
    </source>
</evidence>
<sequence length="703" mass="80601">MFTQQTRSSLKGLLVLTVSSSLSLLPCCIHLGSNVGLGVVVWMAGGALRWWYGDRGVLRDCVIFGVVNGIVLREGLGEVLGRYSQEMGLIGSGVWSPVVRYSMLGFVLIVGFASWQFYQGHRANAPQRYYMTRDYVADKGKEEMRYPKSLIIPSRTTHARMFPKRHAFNYSYLLYGIPITPMDTVNGADIGLGHDCVKGSWWLQVRAEDYLQRGYGELGFYAKLKSWLREQGVEDKEWSYAYLVTAPRFWGYSFNPVSFWYIYDRDHELKRMILEVNNTFGERRIYLLDGSSPPSPPNTEAGKEGQDAKDIKFRDVWAKDFHVSPFNSLKGAYALKAVNPFPSPSFPNPQIDNTITLKSSKDHGKIVARVFSTGPPLDAENLTILETIQFISRWWWVGLVTFPRIIKEAWKLFFLRKLNVFFRPEPLSSSIGRAPTTSETAIQKYFKEYLEHLINHSAEQWNITYHTSMPSQHKMLLASWYIHGRPINPKIIDFRILTPAFYSRFIHYAHTSEALDRECFFAEEKNRTVETSHPEAFPLLLTPKEDAREALKEDQRWWDGRRSYLDEVRWMLLRRLRCAPPEPAVAATSKSTDPDVKVRDIRALPYSDLDKLMRGRGGWFDRGEYRRLVTKMFLAQRFAAGLEGVVDGVDFGVRVGMCWIGSRVLIAWGGDMERGGEIEWWKILGVGLGVCACHLYGLAKGYR</sequence>